<evidence type="ECO:0000313" key="11">
    <source>
        <dbReference type="EMBL" id="ALO45126.1"/>
    </source>
</evidence>
<accession>A0A0S2K9V0</accession>
<dbReference type="PANTHER" id="PTHR38761">
    <property type="entry name" value="GLUTAMATE--CYSTEINE LIGASE"/>
    <property type="match status" value="1"/>
</dbReference>
<dbReference type="Pfam" id="PF04262">
    <property type="entry name" value="Glu_cys_ligase"/>
    <property type="match status" value="1"/>
</dbReference>
<dbReference type="KEGG" id="pspi:PS2015_440"/>
<evidence type="ECO:0000256" key="6">
    <source>
        <dbReference type="ARBA" id="ARBA00022840"/>
    </source>
</evidence>
<evidence type="ECO:0000256" key="9">
    <source>
        <dbReference type="RuleBase" id="RU004391"/>
    </source>
</evidence>
<evidence type="ECO:0000256" key="8">
    <source>
        <dbReference type="HAMAP-Rule" id="MF_00578"/>
    </source>
</evidence>
<keyword evidence="4 8" id="KW-0317">Glutathione biosynthesis</keyword>
<comment type="pathway">
    <text evidence="1 8 9">Sulfur metabolism; glutathione biosynthesis; glutathione from L-cysteine and L-glutamate: step 1/2.</text>
</comment>
<dbReference type="STRING" id="1249552.PS2015_440"/>
<dbReference type="GO" id="GO:0006750">
    <property type="term" value="P:glutathione biosynthetic process"/>
    <property type="evidence" value="ECO:0007669"/>
    <property type="project" value="UniProtKB-UniRule"/>
</dbReference>
<evidence type="ECO:0000256" key="7">
    <source>
        <dbReference type="ARBA" id="ARBA00048819"/>
    </source>
</evidence>
<proteinExistence type="inferred from homology"/>
<dbReference type="GO" id="GO:0004357">
    <property type="term" value="F:glutamate-cysteine ligase activity"/>
    <property type="evidence" value="ECO:0007669"/>
    <property type="project" value="UniProtKB-UniRule"/>
</dbReference>
<dbReference type="GO" id="GO:0005829">
    <property type="term" value="C:cytosol"/>
    <property type="evidence" value="ECO:0007669"/>
    <property type="project" value="TreeGrafter"/>
</dbReference>
<sequence length="520" mass="59912">MHASLNRFALPEFKSDWANINRGIEKESLRVTREGRLAQTAHPRALGSALTHPYITTDYSEALVELITPVSDSISGTLDFLEDLHKYVYDNLPDGERLWVASMPCLIESNDQIPLARYGSSNMGQLKTLYREGLGHRYGRLMQTIAGIHYNFSMPESFWAEYKDMLGSTEDLQTFRTRKYLHLIRNFHRYSWLLVYLFGASPAVSKCFTQGRDHQLDDFDEATLYKPYATCLRMGDLGYRSDAQRSIYVCYNDLNNYIDSLYNALITPYPEYEQIGMQRNGHRLQINTNLLQLENEFYATIRPKRVGGAGKRPLQLLKEGGIQYIEVRALDLNPFLPLGIDAEQIHFLDAFLMYCLFSDSPACDERENQEIEQNLSLTVNRGREPGLQLHRQGTKIALQEWAQVLINDIQHSADLLDHAHRTSAYTRSLETQLGKVKDSSRTPSARILQTMRESGIPFCRFAMRESERTQQAFNDDCIDPQRLSEFQAASRESWDEQAASEASDELSFDEFLTRWNDYHL</sequence>
<dbReference type="UniPathway" id="UPA00142">
    <property type="reaction ID" value="UER00209"/>
</dbReference>
<protein>
    <recommendedName>
        <fullName evidence="8">Glutamate--cysteine ligase</fullName>
        <ecNumber evidence="8">6.3.2.2</ecNumber>
    </recommendedName>
    <alternativeName>
        <fullName evidence="8">Gamma-ECS</fullName>
        <shortName evidence="8">GCS</shortName>
    </alternativeName>
    <alternativeName>
        <fullName evidence="8">Gamma-glutamylcysteine synthetase</fullName>
    </alternativeName>
</protein>
<dbReference type="PATRIC" id="fig|1249552.3.peg.446"/>
<dbReference type="Gene3D" id="3.30.590.20">
    <property type="match status" value="1"/>
</dbReference>
<dbReference type="Proteomes" id="UP000065641">
    <property type="component" value="Chromosome"/>
</dbReference>
<evidence type="ECO:0000256" key="4">
    <source>
        <dbReference type="ARBA" id="ARBA00022684"/>
    </source>
</evidence>
<keyword evidence="12" id="KW-1185">Reference proteome</keyword>
<dbReference type="InterPro" id="IPR014746">
    <property type="entry name" value="Gln_synth/guanido_kin_cat_dom"/>
</dbReference>
<dbReference type="AlphaFoldDB" id="A0A0S2K9V0"/>
<evidence type="ECO:0000313" key="12">
    <source>
        <dbReference type="Proteomes" id="UP000065641"/>
    </source>
</evidence>
<evidence type="ECO:0000256" key="5">
    <source>
        <dbReference type="ARBA" id="ARBA00022741"/>
    </source>
</evidence>
<dbReference type="GO" id="GO:0046872">
    <property type="term" value="F:metal ion binding"/>
    <property type="evidence" value="ECO:0007669"/>
    <property type="project" value="TreeGrafter"/>
</dbReference>
<dbReference type="HAMAP" id="MF_00578">
    <property type="entry name" value="Glu_cys_ligase"/>
    <property type="match status" value="1"/>
</dbReference>
<evidence type="ECO:0000256" key="1">
    <source>
        <dbReference type="ARBA" id="ARBA00005006"/>
    </source>
</evidence>
<dbReference type="SUPFAM" id="SSF55931">
    <property type="entry name" value="Glutamine synthetase/guanido kinase"/>
    <property type="match status" value="1"/>
</dbReference>
<feature type="domain" description="Glutamate--cysteine ligase" evidence="10">
    <location>
        <begin position="14"/>
        <end position="376"/>
    </location>
</feature>
<organism evidence="11 12">
    <name type="scientific">Pseudohongiella spirulinae</name>
    <dbReference type="NCBI Taxonomy" id="1249552"/>
    <lineage>
        <taxon>Bacteria</taxon>
        <taxon>Pseudomonadati</taxon>
        <taxon>Pseudomonadota</taxon>
        <taxon>Gammaproteobacteria</taxon>
        <taxon>Pseudomonadales</taxon>
        <taxon>Pseudohongiellaceae</taxon>
        <taxon>Pseudohongiella</taxon>
    </lineage>
</organism>
<dbReference type="InterPro" id="IPR007370">
    <property type="entry name" value="Glu_cys_ligase"/>
</dbReference>
<keyword evidence="3 8" id="KW-0436">Ligase</keyword>
<evidence type="ECO:0000256" key="2">
    <source>
        <dbReference type="ARBA" id="ARBA00008772"/>
    </source>
</evidence>
<dbReference type="EC" id="6.3.2.2" evidence="8"/>
<keyword evidence="6 8" id="KW-0067">ATP-binding</keyword>
<comment type="similarity">
    <text evidence="2 8">Belongs to the glutamate--cysteine ligase type 1 family. Type 1 subfamily.</text>
</comment>
<reference evidence="11 12" key="1">
    <citation type="submission" date="2015-11" db="EMBL/GenBank/DDBJ databases">
        <authorList>
            <person name="Zhang Y."/>
            <person name="Guo Z."/>
        </authorList>
    </citation>
    <scope>NUCLEOTIDE SEQUENCE [LARGE SCALE GENOMIC DNA]</scope>
    <source>
        <strain evidence="11 12">KCTC 32221</strain>
    </source>
</reference>
<dbReference type="EMBL" id="CP013189">
    <property type="protein sequence ID" value="ALO45126.1"/>
    <property type="molecule type" value="Genomic_DNA"/>
</dbReference>
<dbReference type="NCBIfam" id="TIGR01434">
    <property type="entry name" value="glu_cys_ligase"/>
    <property type="match status" value="1"/>
</dbReference>
<evidence type="ECO:0000259" key="10">
    <source>
        <dbReference type="Pfam" id="PF04262"/>
    </source>
</evidence>
<comment type="catalytic activity">
    <reaction evidence="7 8 9">
        <text>L-cysteine + L-glutamate + ATP = gamma-L-glutamyl-L-cysteine + ADP + phosphate + H(+)</text>
        <dbReference type="Rhea" id="RHEA:13285"/>
        <dbReference type="ChEBI" id="CHEBI:15378"/>
        <dbReference type="ChEBI" id="CHEBI:29985"/>
        <dbReference type="ChEBI" id="CHEBI:30616"/>
        <dbReference type="ChEBI" id="CHEBI:35235"/>
        <dbReference type="ChEBI" id="CHEBI:43474"/>
        <dbReference type="ChEBI" id="CHEBI:58173"/>
        <dbReference type="ChEBI" id="CHEBI:456216"/>
        <dbReference type="EC" id="6.3.2.2"/>
    </reaction>
</comment>
<dbReference type="GO" id="GO:0005524">
    <property type="term" value="F:ATP binding"/>
    <property type="evidence" value="ECO:0007669"/>
    <property type="project" value="UniProtKB-KW"/>
</dbReference>
<keyword evidence="5 8" id="KW-0547">Nucleotide-binding</keyword>
<gene>
    <name evidence="8" type="primary">gshA</name>
    <name evidence="11" type="ORF">PS2015_440</name>
</gene>
<dbReference type="PANTHER" id="PTHR38761:SF1">
    <property type="entry name" value="GLUTAMATE--CYSTEINE LIGASE"/>
    <property type="match status" value="1"/>
</dbReference>
<name>A0A0S2K9V0_9GAMM</name>
<dbReference type="InterPro" id="IPR006334">
    <property type="entry name" value="Glut_cys_ligase"/>
</dbReference>
<evidence type="ECO:0000256" key="3">
    <source>
        <dbReference type="ARBA" id="ARBA00022598"/>
    </source>
</evidence>